<accession>A0A7L9WNM3</accession>
<feature type="signal peptide" evidence="1">
    <location>
        <begin position="1"/>
        <end position="23"/>
    </location>
</feature>
<evidence type="ECO:0000313" key="4">
    <source>
        <dbReference type="Proteomes" id="UP000594118"/>
    </source>
</evidence>
<evidence type="ECO:0000259" key="2">
    <source>
        <dbReference type="Pfam" id="PF05239"/>
    </source>
</evidence>
<sequence>MNTMKTLLSGAAALALLSAPVMADTAKTTVDDEASTSVQADPQVDSVGEELGDVADATGNAISNGVDATGNAIDNAADSVAEETNELTTDTTKTAEKIGDDVAPMTMTADDLEGYSVKTTNGDVIGEVDNVVLVNGNAMAVVGIGGFLGLGEHDVALPLSELTFDGTDVWAEGYTKAELEAMAEFDKDSATEVNDDEPVLLGKS</sequence>
<reference evidence="3 4" key="1">
    <citation type="submission" date="2019-10" db="EMBL/GenBank/DDBJ databases">
        <title>Pseudopuniceibacterium sp. HQ09 islated from Antarctica.</title>
        <authorList>
            <person name="Liao L."/>
            <person name="Su S."/>
            <person name="Chen B."/>
            <person name="Yu Y."/>
        </authorList>
    </citation>
    <scope>NUCLEOTIDE SEQUENCE [LARGE SCALE GENOMIC DNA]</scope>
    <source>
        <strain evidence="3 4">HQ09</strain>
    </source>
</reference>
<dbReference type="KEGG" id="pshq:F3W81_09395"/>
<evidence type="ECO:0000313" key="3">
    <source>
        <dbReference type="EMBL" id="QOL81006.1"/>
    </source>
</evidence>
<dbReference type="EMBL" id="CP045201">
    <property type="protein sequence ID" value="QOL81006.1"/>
    <property type="molecule type" value="Genomic_DNA"/>
</dbReference>
<dbReference type="InterPro" id="IPR027275">
    <property type="entry name" value="PRC-brl_dom"/>
</dbReference>
<name>A0A7L9WNM3_9RHOB</name>
<dbReference type="RefSeq" id="WP_193083323.1">
    <property type="nucleotide sequence ID" value="NZ_CP045201.1"/>
</dbReference>
<feature type="chain" id="PRO_5032580591" description="PRC-barrel domain-containing protein" evidence="1">
    <location>
        <begin position="24"/>
        <end position="204"/>
    </location>
</feature>
<keyword evidence="1" id="KW-0732">Signal</keyword>
<dbReference type="AlphaFoldDB" id="A0A7L9WNM3"/>
<keyword evidence="4" id="KW-1185">Reference proteome</keyword>
<dbReference type="Gene3D" id="2.30.30.240">
    <property type="entry name" value="PRC-barrel domain"/>
    <property type="match status" value="1"/>
</dbReference>
<dbReference type="Pfam" id="PF05239">
    <property type="entry name" value="PRC"/>
    <property type="match status" value="1"/>
</dbReference>
<organism evidence="3 4">
    <name type="scientific">Pseudooceanicola spongiae</name>
    <dbReference type="NCBI Taxonomy" id="2613965"/>
    <lineage>
        <taxon>Bacteria</taxon>
        <taxon>Pseudomonadati</taxon>
        <taxon>Pseudomonadota</taxon>
        <taxon>Alphaproteobacteria</taxon>
        <taxon>Rhodobacterales</taxon>
        <taxon>Paracoccaceae</taxon>
        <taxon>Pseudooceanicola</taxon>
    </lineage>
</organism>
<protein>
    <recommendedName>
        <fullName evidence="2">PRC-barrel domain-containing protein</fullName>
    </recommendedName>
</protein>
<feature type="domain" description="PRC-barrel" evidence="2">
    <location>
        <begin position="107"/>
        <end position="160"/>
    </location>
</feature>
<evidence type="ECO:0000256" key="1">
    <source>
        <dbReference type="SAM" id="SignalP"/>
    </source>
</evidence>
<dbReference type="SUPFAM" id="SSF50346">
    <property type="entry name" value="PRC-barrel domain"/>
    <property type="match status" value="1"/>
</dbReference>
<dbReference type="PANTHER" id="PTHR36505:SF1">
    <property type="entry name" value="BLR1072 PROTEIN"/>
    <property type="match status" value="1"/>
</dbReference>
<dbReference type="Proteomes" id="UP000594118">
    <property type="component" value="Chromosome"/>
</dbReference>
<proteinExistence type="predicted"/>
<dbReference type="PANTHER" id="PTHR36505">
    <property type="entry name" value="BLR1072 PROTEIN"/>
    <property type="match status" value="1"/>
</dbReference>
<dbReference type="InterPro" id="IPR011033">
    <property type="entry name" value="PRC_barrel-like_sf"/>
</dbReference>
<gene>
    <name evidence="3" type="ORF">F3W81_09395</name>
</gene>